<accession>A0A4P2PZX7</accession>
<dbReference type="Proteomes" id="UP000295781">
    <property type="component" value="Chromosome"/>
</dbReference>
<organism evidence="2 3">
    <name type="scientific">Sorangium cellulosum</name>
    <name type="common">Polyangium cellulosum</name>
    <dbReference type="NCBI Taxonomy" id="56"/>
    <lineage>
        <taxon>Bacteria</taxon>
        <taxon>Pseudomonadati</taxon>
        <taxon>Myxococcota</taxon>
        <taxon>Polyangia</taxon>
        <taxon>Polyangiales</taxon>
        <taxon>Polyangiaceae</taxon>
        <taxon>Sorangium</taxon>
    </lineage>
</organism>
<sequence length="337" mass="36737">MLKVTFYSYKGGVGRTLAMLNVAALLAQRGRRVLVVDFDLEAPGLGLSALTRAEAEQLAGARPGVSDFLLDRWASSATPMSAYVYPALTERFGERLHVMTAGTRAGELARKIEALFREPQGDPAHLFVLLLSEIEAFIAPDYVFFDSRTGLADVAGVCTMELPDVVVAVSGLNEQNIGGMEGALAQMREYWTAVSRAVATLLVLSPVPREADLAPRGGKVESIRNVFRSLLDQPIELAAAMQRHPLGARIHEAQARLLAPLIQELPRIQPRFPRLEREDLLHMLEYDPRVPLGDVLLGDPGVTLASQYQLLARSIARATANDTFDVPKAVEPPPILV</sequence>
<gene>
    <name evidence="2" type="ORF">SOCEGT47_029230</name>
</gene>
<feature type="domain" description="CobQ/CobB/MinD/ParA nucleotide binding" evidence="1">
    <location>
        <begin position="5"/>
        <end position="131"/>
    </location>
</feature>
<dbReference type="PANTHER" id="PTHR13696">
    <property type="entry name" value="P-LOOP CONTAINING NUCLEOSIDE TRIPHOSPHATE HYDROLASE"/>
    <property type="match status" value="1"/>
</dbReference>
<evidence type="ECO:0000259" key="1">
    <source>
        <dbReference type="Pfam" id="PF01656"/>
    </source>
</evidence>
<name>A0A4P2PZX7_SORCE</name>
<reference evidence="2 3" key="1">
    <citation type="submission" date="2015-09" db="EMBL/GenBank/DDBJ databases">
        <title>Sorangium comparison.</title>
        <authorList>
            <person name="Zaburannyi N."/>
            <person name="Bunk B."/>
            <person name="Overmann J."/>
            <person name="Mueller R."/>
        </authorList>
    </citation>
    <scope>NUCLEOTIDE SEQUENCE [LARGE SCALE GENOMIC DNA]</scope>
    <source>
        <strain evidence="2 3">So ceGT47</strain>
    </source>
</reference>
<dbReference type="InterPro" id="IPR027417">
    <property type="entry name" value="P-loop_NTPase"/>
</dbReference>
<dbReference type="PANTHER" id="PTHR13696:SF52">
    <property type="entry name" value="PARA FAMILY PROTEIN CT_582"/>
    <property type="match status" value="1"/>
</dbReference>
<dbReference type="Pfam" id="PF01656">
    <property type="entry name" value="CbiA"/>
    <property type="match status" value="1"/>
</dbReference>
<dbReference type="AlphaFoldDB" id="A0A4P2PZX7"/>
<dbReference type="EMBL" id="CP012670">
    <property type="protein sequence ID" value="AUX22420.1"/>
    <property type="molecule type" value="Genomic_DNA"/>
</dbReference>
<evidence type="ECO:0000313" key="2">
    <source>
        <dbReference type="EMBL" id="AUX22420.1"/>
    </source>
</evidence>
<protein>
    <recommendedName>
        <fullName evidence="1">CobQ/CobB/MinD/ParA nucleotide binding domain-containing protein</fullName>
    </recommendedName>
</protein>
<dbReference type="NCBIfam" id="NF047398">
    <property type="entry name" value="AAA_KGGVGR"/>
    <property type="match status" value="1"/>
</dbReference>
<proteinExistence type="predicted"/>
<evidence type="ECO:0000313" key="3">
    <source>
        <dbReference type="Proteomes" id="UP000295781"/>
    </source>
</evidence>
<dbReference type="InterPro" id="IPR050678">
    <property type="entry name" value="DNA_Partitioning_ATPase"/>
</dbReference>
<dbReference type="SUPFAM" id="SSF52540">
    <property type="entry name" value="P-loop containing nucleoside triphosphate hydrolases"/>
    <property type="match status" value="1"/>
</dbReference>
<dbReference type="InterPro" id="IPR002586">
    <property type="entry name" value="CobQ/CobB/MinD/ParA_Nub-bd_dom"/>
</dbReference>
<dbReference type="Gene3D" id="3.40.50.300">
    <property type="entry name" value="P-loop containing nucleotide triphosphate hydrolases"/>
    <property type="match status" value="1"/>
</dbReference>